<feature type="active site" evidence="2">
    <location>
        <position position="137"/>
    </location>
</feature>
<accession>A0A4R1Z0E7</accession>
<evidence type="ECO:0000313" key="3">
    <source>
        <dbReference type="EMBL" id="TCM86977.1"/>
    </source>
</evidence>
<dbReference type="PANTHER" id="PTHR10458:SF22">
    <property type="entry name" value="PEPTIDE DEFORMYLASE"/>
    <property type="match status" value="1"/>
</dbReference>
<reference evidence="3 4" key="1">
    <citation type="submission" date="2019-03" db="EMBL/GenBank/DDBJ databases">
        <title>Genomic Encyclopedia of Type Strains, Phase IV (KMG-IV): sequencing the most valuable type-strain genomes for metagenomic binning, comparative biology and taxonomic classification.</title>
        <authorList>
            <person name="Goeker M."/>
        </authorList>
    </citation>
    <scope>NUCLEOTIDE SEQUENCE [LARGE SCALE GENOMIC DNA]</scope>
    <source>
        <strain evidence="3 4">DSM 21153</strain>
    </source>
</reference>
<dbReference type="OrthoDB" id="9804313at2"/>
<comment type="caution">
    <text evidence="3">The sequence shown here is derived from an EMBL/GenBank/DDBJ whole genome shotgun (WGS) entry which is preliminary data.</text>
</comment>
<dbReference type="SUPFAM" id="SSF56420">
    <property type="entry name" value="Peptide deformylase"/>
    <property type="match status" value="1"/>
</dbReference>
<dbReference type="GO" id="GO:0046872">
    <property type="term" value="F:metal ion binding"/>
    <property type="evidence" value="ECO:0007669"/>
    <property type="project" value="UniProtKB-KW"/>
</dbReference>
<dbReference type="NCBIfam" id="TIGR00079">
    <property type="entry name" value="pept_deformyl"/>
    <property type="match status" value="1"/>
</dbReference>
<comment type="catalytic activity">
    <reaction evidence="2">
        <text>N-terminal N-formyl-L-methionyl-[peptide] + H2O = N-terminal L-methionyl-[peptide] + formate</text>
        <dbReference type="Rhea" id="RHEA:24420"/>
        <dbReference type="Rhea" id="RHEA-COMP:10639"/>
        <dbReference type="Rhea" id="RHEA-COMP:10640"/>
        <dbReference type="ChEBI" id="CHEBI:15377"/>
        <dbReference type="ChEBI" id="CHEBI:15740"/>
        <dbReference type="ChEBI" id="CHEBI:49298"/>
        <dbReference type="ChEBI" id="CHEBI:64731"/>
        <dbReference type="EC" id="3.5.1.88"/>
    </reaction>
</comment>
<gene>
    <name evidence="2" type="primary">def</name>
    <name evidence="3" type="ORF">EV216_10354</name>
</gene>
<comment type="cofactor">
    <cofactor evidence="2">
        <name>Fe(2+)</name>
        <dbReference type="ChEBI" id="CHEBI:29033"/>
    </cofactor>
    <text evidence="2">Binds 1 Fe(2+) ion.</text>
</comment>
<dbReference type="RefSeq" id="WP_132693488.1">
    <property type="nucleotide sequence ID" value="NZ_SLVM01000003.1"/>
</dbReference>
<keyword evidence="2" id="KW-0479">Metal-binding</keyword>
<dbReference type="AlphaFoldDB" id="A0A4R1Z0E7"/>
<feature type="binding site" evidence="2">
    <location>
        <position position="94"/>
    </location>
    <ligand>
        <name>Fe cation</name>
        <dbReference type="ChEBI" id="CHEBI:24875"/>
    </ligand>
</feature>
<organism evidence="3 4">
    <name type="scientific">Rhodovulum steppense</name>
    <dbReference type="NCBI Taxonomy" id="540251"/>
    <lineage>
        <taxon>Bacteria</taxon>
        <taxon>Pseudomonadati</taxon>
        <taxon>Pseudomonadota</taxon>
        <taxon>Alphaproteobacteria</taxon>
        <taxon>Rhodobacterales</taxon>
        <taxon>Paracoccaceae</taxon>
        <taxon>Rhodovulum</taxon>
    </lineage>
</organism>
<dbReference type="InterPro" id="IPR023635">
    <property type="entry name" value="Peptide_deformylase"/>
</dbReference>
<dbReference type="EMBL" id="SLVM01000003">
    <property type="protein sequence ID" value="TCM86977.1"/>
    <property type="molecule type" value="Genomic_DNA"/>
</dbReference>
<sequence length="164" mass="18197">MSILQILRWPDERLRMVCAPVEEITDEIRLLVANMLDTMYDAPGRGLAAPQVGVLKRLFVMDVNGRAGPRAPRIFLDPVIEAWSDETATGPEGCLSIPGIVAEIERPVEIALRWRDIDGTERRETLAGFPAICAQHEIDHLDGIVTLDRMAPALRAGLEEAYRA</sequence>
<dbReference type="GO" id="GO:0006412">
    <property type="term" value="P:translation"/>
    <property type="evidence" value="ECO:0007669"/>
    <property type="project" value="UniProtKB-UniRule"/>
</dbReference>
<comment type="function">
    <text evidence="2">Removes the formyl group from the N-terminal Met of newly synthesized proteins. Requires at least a dipeptide for an efficient rate of reaction. N-terminal L-methionine is a prerequisite for activity but the enzyme has broad specificity at other positions.</text>
</comment>
<dbReference type="PIRSF" id="PIRSF004749">
    <property type="entry name" value="Pep_def"/>
    <property type="match status" value="1"/>
</dbReference>
<feature type="binding site" evidence="2">
    <location>
        <position position="136"/>
    </location>
    <ligand>
        <name>Fe cation</name>
        <dbReference type="ChEBI" id="CHEBI:24875"/>
    </ligand>
</feature>
<dbReference type="HAMAP" id="MF_00163">
    <property type="entry name" value="Pep_deformylase"/>
    <property type="match status" value="1"/>
</dbReference>
<dbReference type="InterPro" id="IPR036821">
    <property type="entry name" value="Peptide_deformylase_sf"/>
</dbReference>
<keyword evidence="2" id="KW-0648">Protein biosynthesis</keyword>
<name>A0A4R1Z0E7_9RHOB</name>
<feature type="binding site" evidence="2">
    <location>
        <position position="140"/>
    </location>
    <ligand>
        <name>Fe cation</name>
        <dbReference type="ChEBI" id="CHEBI:24875"/>
    </ligand>
</feature>
<evidence type="ECO:0000256" key="2">
    <source>
        <dbReference type="HAMAP-Rule" id="MF_00163"/>
    </source>
</evidence>
<evidence type="ECO:0000256" key="1">
    <source>
        <dbReference type="ARBA" id="ARBA00010759"/>
    </source>
</evidence>
<dbReference type="NCBIfam" id="NF001159">
    <property type="entry name" value="PRK00150.1-3"/>
    <property type="match status" value="1"/>
</dbReference>
<protein>
    <recommendedName>
        <fullName evidence="2">Peptide deformylase</fullName>
        <shortName evidence="2">PDF</shortName>
        <ecNumber evidence="2">3.5.1.88</ecNumber>
    </recommendedName>
    <alternativeName>
        <fullName evidence="2">Polypeptide deformylase</fullName>
    </alternativeName>
</protein>
<proteinExistence type="inferred from homology"/>
<dbReference type="Gene3D" id="3.90.45.10">
    <property type="entry name" value="Peptide deformylase"/>
    <property type="match status" value="1"/>
</dbReference>
<dbReference type="PANTHER" id="PTHR10458">
    <property type="entry name" value="PEPTIDE DEFORMYLASE"/>
    <property type="match status" value="1"/>
</dbReference>
<dbReference type="Proteomes" id="UP000295277">
    <property type="component" value="Unassembled WGS sequence"/>
</dbReference>
<evidence type="ECO:0000313" key="4">
    <source>
        <dbReference type="Proteomes" id="UP000295277"/>
    </source>
</evidence>
<comment type="similarity">
    <text evidence="1 2">Belongs to the polypeptide deformylase family.</text>
</comment>
<dbReference type="PRINTS" id="PR01576">
    <property type="entry name" value="PDEFORMYLASE"/>
</dbReference>
<keyword evidence="4" id="KW-1185">Reference proteome</keyword>
<keyword evidence="2" id="KW-0378">Hydrolase</keyword>
<dbReference type="CDD" id="cd00487">
    <property type="entry name" value="Pep_deformylase"/>
    <property type="match status" value="1"/>
</dbReference>
<dbReference type="Pfam" id="PF01327">
    <property type="entry name" value="Pep_deformylase"/>
    <property type="match status" value="1"/>
</dbReference>
<dbReference type="EC" id="3.5.1.88" evidence="2"/>
<keyword evidence="2" id="KW-0408">Iron</keyword>
<dbReference type="GO" id="GO:0042586">
    <property type="term" value="F:peptide deformylase activity"/>
    <property type="evidence" value="ECO:0007669"/>
    <property type="project" value="UniProtKB-UniRule"/>
</dbReference>